<comment type="subcellular location">
    <subcellularLocation>
        <location evidence="1">Cytoplasm</location>
    </subcellularLocation>
</comment>
<dbReference type="GO" id="GO:0019901">
    <property type="term" value="F:protein kinase binding"/>
    <property type="evidence" value="ECO:0007669"/>
    <property type="project" value="InterPro"/>
</dbReference>
<organism evidence="7 8">
    <name type="scientific">Basidiobolus meristosporus CBS 931.73</name>
    <dbReference type="NCBI Taxonomy" id="1314790"/>
    <lineage>
        <taxon>Eukaryota</taxon>
        <taxon>Fungi</taxon>
        <taxon>Fungi incertae sedis</taxon>
        <taxon>Zoopagomycota</taxon>
        <taxon>Entomophthoromycotina</taxon>
        <taxon>Basidiobolomycetes</taxon>
        <taxon>Basidiobolales</taxon>
        <taxon>Basidiobolaceae</taxon>
        <taxon>Basidiobolus</taxon>
    </lineage>
</organism>
<dbReference type="AlphaFoldDB" id="A0A1Y1XLI8"/>
<evidence type="ECO:0000313" key="8">
    <source>
        <dbReference type="Proteomes" id="UP000193498"/>
    </source>
</evidence>
<proteinExistence type="inferred from homology"/>
<dbReference type="InterPro" id="IPR004918">
    <property type="entry name" value="Cdc37"/>
</dbReference>
<dbReference type="PANTHER" id="PTHR12800">
    <property type="entry name" value="CDC37-RELATED"/>
    <property type="match status" value="1"/>
</dbReference>
<comment type="caution">
    <text evidence="7">The sequence shown here is derived from an EMBL/GenBank/DDBJ whole genome shotgun (WGS) entry which is preliminary data.</text>
</comment>
<feature type="compositionally biased region" description="Polar residues" evidence="4">
    <location>
        <begin position="202"/>
        <end position="213"/>
    </location>
</feature>
<evidence type="ECO:0000256" key="2">
    <source>
        <dbReference type="ARBA" id="ARBA00006222"/>
    </source>
</evidence>
<dbReference type="SMART" id="SM01070">
    <property type="entry name" value="CDC37_M"/>
    <property type="match status" value="1"/>
</dbReference>
<dbReference type="GO" id="GO:0006457">
    <property type="term" value="P:protein folding"/>
    <property type="evidence" value="ECO:0007669"/>
    <property type="project" value="TreeGrafter"/>
</dbReference>
<dbReference type="SMART" id="SM01071">
    <property type="entry name" value="CDC37_N"/>
    <property type="match status" value="1"/>
</dbReference>
<evidence type="ECO:0000259" key="6">
    <source>
        <dbReference type="SMART" id="SM01071"/>
    </source>
</evidence>
<dbReference type="Pfam" id="PF03234">
    <property type="entry name" value="CDC37_N"/>
    <property type="match status" value="1"/>
</dbReference>
<comment type="similarity">
    <text evidence="2">Belongs to the CDC37 family.</text>
</comment>
<evidence type="ECO:0000256" key="1">
    <source>
        <dbReference type="ARBA" id="ARBA00004496"/>
    </source>
</evidence>
<gene>
    <name evidence="7" type="ORF">K493DRAFT_341616</name>
</gene>
<feature type="compositionally biased region" description="Acidic residues" evidence="4">
    <location>
        <begin position="215"/>
        <end position="232"/>
    </location>
</feature>
<keyword evidence="3" id="KW-0963">Cytoplasm</keyword>
<evidence type="ECO:0000259" key="5">
    <source>
        <dbReference type="SMART" id="SM01070"/>
    </source>
</evidence>
<name>A0A1Y1XLI8_9FUNG</name>
<dbReference type="FunCoup" id="A0A1Y1XLI8">
    <property type="interactions" value="723"/>
</dbReference>
<protein>
    <recommendedName>
        <fullName evidence="9">Cdc37 N-terminal domain-containing protein</fullName>
    </recommendedName>
</protein>
<dbReference type="InterPro" id="IPR038189">
    <property type="entry name" value="Cdc37_Hsp90-bd_sf"/>
</dbReference>
<feature type="domain" description="Cdc37 Hsp90 binding" evidence="5">
    <location>
        <begin position="174"/>
        <end position="348"/>
    </location>
</feature>
<keyword evidence="8" id="KW-1185">Reference proteome</keyword>
<dbReference type="GO" id="GO:0005737">
    <property type="term" value="C:cytoplasm"/>
    <property type="evidence" value="ECO:0007669"/>
    <property type="project" value="UniProtKB-SubCell"/>
</dbReference>
<dbReference type="GO" id="GO:0051082">
    <property type="term" value="F:unfolded protein binding"/>
    <property type="evidence" value="ECO:0007669"/>
    <property type="project" value="TreeGrafter"/>
</dbReference>
<dbReference type="Pfam" id="PF08565">
    <property type="entry name" value="CDC37_M"/>
    <property type="match status" value="1"/>
</dbReference>
<dbReference type="SUPFAM" id="SSF101391">
    <property type="entry name" value="Hsp90 co-chaperone CDC37"/>
    <property type="match status" value="1"/>
</dbReference>
<dbReference type="InterPro" id="IPR013874">
    <property type="entry name" value="Cdc37_Hsp90-bd"/>
</dbReference>
<dbReference type="GO" id="GO:0051087">
    <property type="term" value="F:protein-folding chaperone binding"/>
    <property type="evidence" value="ECO:0007669"/>
    <property type="project" value="TreeGrafter"/>
</dbReference>
<dbReference type="PANTHER" id="PTHR12800:SF4">
    <property type="entry name" value="HSP90 CO-CHAPERONE CDC37"/>
    <property type="match status" value="1"/>
</dbReference>
<reference evidence="7 8" key="1">
    <citation type="submission" date="2016-07" db="EMBL/GenBank/DDBJ databases">
        <title>Pervasive Adenine N6-methylation of Active Genes in Fungi.</title>
        <authorList>
            <consortium name="DOE Joint Genome Institute"/>
            <person name="Mondo S.J."/>
            <person name="Dannebaum R.O."/>
            <person name="Kuo R.C."/>
            <person name="Labutti K."/>
            <person name="Haridas S."/>
            <person name="Kuo A."/>
            <person name="Salamov A."/>
            <person name="Ahrendt S.R."/>
            <person name="Lipzen A."/>
            <person name="Sullivan W."/>
            <person name="Andreopoulos W.B."/>
            <person name="Clum A."/>
            <person name="Lindquist E."/>
            <person name="Daum C."/>
            <person name="Ramamoorthy G.K."/>
            <person name="Gryganskyi A."/>
            <person name="Culley D."/>
            <person name="Magnuson J.K."/>
            <person name="James T.Y."/>
            <person name="O'Malley M.A."/>
            <person name="Stajich J.E."/>
            <person name="Spatafora J.W."/>
            <person name="Visel A."/>
            <person name="Grigoriev I.V."/>
        </authorList>
    </citation>
    <scope>NUCLEOTIDE SEQUENCE [LARGE SCALE GENOMIC DNA]</scope>
    <source>
        <strain evidence="7 8">CBS 931.73</strain>
    </source>
</reference>
<dbReference type="EMBL" id="MCFE01000568">
    <property type="protein sequence ID" value="ORX86565.1"/>
    <property type="molecule type" value="Genomic_DNA"/>
</dbReference>
<evidence type="ECO:0000256" key="4">
    <source>
        <dbReference type="SAM" id="MobiDB-lite"/>
    </source>
</evidence>
<dbReference type="GO" id="GO:0031072">
    <property type="term" value="F:heat shock protein binding"/>
    <property type="evidence" value="ECO:0007669"/>
    <property type="project" value="TreeGrafter"/>
</dbReference>
<accession>A0A1Y1XLI8</accession>
<feature type="domain" description="Cdc37 N-terminal" evidence="6">
    <location>
        <begin position="3"/>
        <end position="176"/>
    </location>
</feature>
<dbReference type="InParanoid" id="A0A1Y1XLI8"/>
<dbReference type="GO" id="GO:0050821">
    <property type="term" value="P:protein stabilization"/>
    <property type="evidence" value="ECO:0007669"/>
    <property type="project" value="TreeGrafter"/>
</dbReference>
<evidence type="ECO:0000313" key="7">
    <source>
        <dbReference type="EMBL" id="ORX86565.1"/>
    </source>
</evidence>
<feature type="region of interest" description="Disordered" evidence="4">
    <location>
        <begin position="182"/>
        <end position="232"/>
    </location>
</feature>
<dbReference type="InterPro" id="IPR013855">
    <property type="entry name" value="Cdc37_N_dom"/>
</dbReference>
<evidence type="ECO:0008006" key="9">
    <source>
        <dbReference type="Google" id="ProtNLM"/>
    </source>
</evidence>
<dbReference type="OrthoDB" id="440202at2759"/>
<sequence>MSALNYSKWDNLEISDDEDFECHPNVDKASFIRWRQAEIHRQREERQERIAQLRSETTMNKELLSRLSELSKKLDSEGLSYFARLLITLEQKRAESKKETPTYDDMLLVLLGQIMEEVKQYSNSEKETHIKEKVNFHLHKLSDVSQNTNIELKKLEQEDSKKLTSESVCHVAYDKTVISKPKPVESTGKTRVKTIEVLNPETAKSSRPESSTTDPENEAEVEAEDEDEDEYEEIEASDVLVEFGLQNDFKKSYELVQADPSLVSEAHADELMAEAFKYQLSGYSEEAHSFVHQSLVLQYCTKLGADGINLFFDRMTSGNPKAIQFFLIDVEKTYNHIVERCKVLAREE</sequence>
<dbReference type="STRING" id="1314790.A0A1Y1XLI8"/>
<evidence type="ECO:0000256" key="3">
    <source>
        <dbReference type="ARBA" id="ARBA00022490"/>
    </source>
</evidence>
<dbReference type="Gene3D" id="1.20.58.610">
    <property type="entry name" value="Cdc37, Hsp90 binding domain"/>
    <property type="match status" value="1"/>
</dbReference>
<dbReference type="Proteomes" id="UP000193498">
    <property type="component" value="Unassembled WGS sequence"/>
</dbReference>